<dbReference type="Pfam" id="PF04628">
    <property type="entry name" value="Sedlin_N"/>
    <property type="match status" value="1"/>
</dbReference>
<keyword evidence="3" id="KW-1185">Reference proteome</keyword>
<dbReference type="Proteomes" id="UP001634393">
    <property type="component" value="Unassembled WGS sequence"/>
</dbReference>
<feature type="signal peptide" evidence="1">
    <location>
        <begin position="1"/>
        <end position="26"/>
    </location>
</feature>
<feature type="chain" id="PRO_5044769142" evidence="1">
    <location>
        <begin position="27"/>
        <end position="74"/>
    </location>
</feature>
<dbReference type="SUPFAM" id="SSF64356">
    <property type="entry name" value="SNARE-like"/>
    <property type="match status" value="1"/>
</dbReference>
<evidence type="ECO:0000313" key="2">
    <source>
        <dbReference type="EMBL" id="KAL3831045.1"/>
    </source>
</evidence>
<dbReference type="InterPro" id="IPR006722">
    <property type="entry name" value="Sedlin"/>
</dbReference>
<dbReference type="Gene3D" id="3.30.450.70">
    <property type="match status" value="1"/>
</dbReference>
<proteinExistence type="predicted"/>
<name>A0ABD3T2V3_9LAMI</name>
<reference evidence="2 3" key="1">
    <citation type="submission" date="2024-12" db="EMBL/GenBank/DDBJ databases">
        <title>The unique morphological basis and parallel evolutionary history of personate flowers in Penstemon.</title>
        <authorList>
            <person name="Depatie T.H."/>
            <person name="Wessinger C.A."/>
        </authorList>
    </citation>
    <scope>NUCLEOTIDE SEQUENCE [LARGE SCALE GENOMIC DNA]</scope>
    <source>
        <strain evidence="2">WTNN_2</strain>
        <tissue evidence="2">Leaf</tissue>
    </source>
</reference>
<sequence length="74" mass="8165">MVFINNNCCCFSLIIIIFGNTGCSMGLRCRCALDIVQDMAWTTSAMFPKAIDRFDELVVSVYVTAGHILLIGLN</sequence>
<protein>
    <submittedName>
        <fullName evidence="2">Uncharacterized protein</fullName>
    </submittedName>
</protein>
<comment type="caution">
    <text evidence="2">The sequence shown here is derived from an EMBL/GenBank/DDBJ whole genome shotgun (WGS) entry which is preliminary data.</text>
</comment>
<evidence type="ECO:0000256" key="1">
    <source>
        <dbReference type="SAM" id="SignalP"/>
    </source>
</evidence>
<keyword evidence="1" id="KW-0732">Signal</keyword>
<evidence type="ECO:0000313" key="3">
    <source>
        <dbReference type="Proteomes" id="UP001634393"/>
    </source>
</evidence>
<dbReference type="AlphaFoldDB" id="A0ABD3T2V3"/>
<dbReference type="EMBL" id="JBJXBP010000005">
    <property type="protein sequence ID" value="KAL3831045.1"/>
    <property type="molecule type" value="Genomic_DNA"/>
</dbReference>
<accession>A0ABD3T2V3</accession>
<organism evidence="2 3">
    <name type="scientific">Penstemon smallii</name>
    <dbReference type="NCBI Taxonomy" id="265156"/>
    <lineage>
        <taxon>Eukaryota</taxon>
        <taxon>Viridiplantae</taxon>
        <taxon>Streptophyta</taxon>
        <taxon>Embryophyta</taxon>
        <taxon>Tracheophyta</taxon>
        <taxon>Spermatophyta</taxon>
        <taxon>Magnoliopsida</taxon>
        <taxon>eudicotyledons</taxon>
        <taxon>Gunneridae</taxon>
        <taxon>Pentapetalae</taxon>
        <taxon>asterids</taxon>
        <taxon>lamiids</taxon>
        <taxon>Lamiales</taxon>
        <taxon>Plantaginaceae</taxon>
        <taxon>Cheloneae</taxon>
        <taxon>Penstemon</taxon>
    </lineage>
</organism>
<gene>
    <name evidence="2" type="ORF">ACJIZ3_019847</name>
</gene>
<dbReference type="InterPro" id="IPR011012">
    <property type="entry name" value="Longin-like_dom_sf"/>
</dbReference>